<sequence length="115" mass="12935">MFFESGFNLQHARTFSQVIPLHPRSSGPNSLTTVSFAKSFVDPDTEGPQSTATDKQEQDFRAQHDRLTQYLDIVEVHLAEQIEQGKLVIQFKFNEQINRQKDGVAMGSPLGPLFA</sequence>
<reference evidence="4" key="1">
    <citation type="submission" date="2016-06" db="UniProtKB">
        <authorList>
            <consortium name="WormBaseParasite"/>
        </authorList>
    </citation>
    <scope>IDENTIFICATION</scope>
</reference>
<dbReference type="WBParaSite" id="ECPE_0001757701-mRNA-1">
    <property type="protein sequence ID" value="ECPE_0001757701-mRNA-1"/>
    <property type="gene ID" value="ECPE_0001757701"/>
</dbReference>
<feature type="region of interest" description="Disordered" evidence="1">
    <location>
        <begin position="40"/>
        <end position="59"/>
    </location>
</feature>
<evidence type="ECO:0000313" key="4">
    <source>
        <dbReference type="WBParaSite" id="ECPE_0001757701-mRNA-1"/>
    </source>
</evidence>
<dbReference type="AlphaFoldDB" id="A0A183BE97"/>
<evidence type="ECO:0000313" key="2">
    <source>
        <dbReference type="EMBL" id="VDP94830.1"/>
    </source>
</evidence>
<organism evidence="4">
    <name type="scientific">Echinostoma caproni</name>
    <dbReference type="NCBI Taxonomy" id="27848"/>
    <lineage>
        <taxon>Eukaryota</taxon>
        <taxon>Metazoa</taxon>
        <taxon>Spiralia</taxon>
        <taxon>Lophotrochozoa</taxon>
        <taxon>Platyhelminthes</taxon>
        <taxon>Trematoda</taxon>
        <taxon>Digenea</taxon>
        <taxon>Plagiorchiida</taxon>
        <taxon>Echinostomata</taxon>
        <taxon>Echinostomatoidea</taxon>
        <taxon>Echinostomatidae</taxon>
        <taxon>Echinostoma</taxon>
    </lineage>
</organism>
<evidence type="ECO:0000313" key="3">
    <source>
        <dbReference type="Proteomes" id="UP000272942"/>
    </source>
</evidence>
<gene>
    <name evidence="2" type="ORF">ECPE_LOCUS17532</name>
</gene>
<protein>
    <submittedName>
        <fullName evidence="4">Reverse transcriptase domain-containing protein</fullName>
    </submittedName>
</protein>
<dbReference type="OrthoDB" id="10259024at2759"/>
<proteinExistence type="predicted"/>
<evidence type="ECO:0000256" key="1">
    <source>
        <dbReference type="SAM" id="MobiDB-lite"/>
    </source>
</evidence>
<accession>A0A183BE97</accession>
<dbReference type="Proteomes" id="UP000272942">
    <property type="component" value="Unassembled WGS sequence"/>
</dbReference>
<name>A0A183BE97_9TREM</name>
<dbReference type="EMBL" id="UZAN01069885">
    <property type="protein sequence ID" value="VDP94830.1"/>
    <property type="molecule type" value="Genomic_DNA"/>
</dbReference>
<reference evidence="2 3" key="2">
    <citation type="submission" date="2018-11" db="EMBL/GenBank/DDBJ databases">
        <authorList>
            <consortium name="Pathogen Informatics"/>
        </authorList>
    </citation>
    <scope>NUCLEOTIDE SEQUENCE [LARGE SCALE GENOMIC DNA]</scope>
    <source>
        <strain evidence="2 3">Egypt</strain>
    </source>
</reference>
<keyword evidence="3" id="KW-1185">Reference proteome</keyword>